<protein>
    <recommendedName>
        <fullName evidence="8">Probable membrane transporter protein</fullName>
    </recommendedName>
</protein>
<gene>
    <name evidence="9" type="ORF">RUM8411_00368</name>
</gene>
<feature type="transmembrane region" description="Helical" evidence="8">
    <location>
        <begin position="12"/>
        <end position="38"/>
    </location>
</feature>
<dbReference type="InterPro" id="IPR002781">
    <property type="entry name" value="TM_pro_TauE-like"/>
</dbReference>
<feature type="transmembrane region" description="Helical" evidence="8">
    <location>
        <begin position="78"/>
        <end position="97"/>
    </location>
</feature>
<proteinExistence type="inferred from homology"/>
<reference evidence="10" key="1">
    <citation type="submission" date="2017-03" db="EMBL/GenBank/DDBJ databases">
        <authorList>
            <person name="Rodrigo-Torres L."/>
            <person name="Arahal R.D."/>
            <person name="Lucena T."/>
        </authorList>
    </citation>
    <scope>NUCLEOTIDE SEQUENCE [LARGE SCALE GENOMIC DNA]</scope>
    <source>
        <strain evidence="10">CECT 8411</strain>
    </source>
</reference>
<evidence type="ECO:0000256" key="2">
    <source>
        <dbReference type="ARBA" id="ARBA00009142"/>
    </source>
</evidence>
<keyword evidence="7 8" id="KW-0472">Membrane</keyword>
<keyword evidence="3" id="KW-0813">Transport</keyword>
<comment type="similarity">
    <text evidence="2 8">Belongs to the 4-toluene sulfonate uptake permease (TSUP) (TC 2.A.102) family.</text>
</comment>
<evidence type="ECO:0000256" key="1">
    <source>
        <dbReference type="ARBA" id="ARBA00004651"/>
    </source>
</evidence>
<name>A0A1X6Y9I0_9RHOB</name>
<dbReference type="OrthoDB" id="9795324at2"/>
<evidence type="ECO:0000256" key="7">
    <source>
        <dbReference type="ARBA" id="ARBA00023136"/>
    </source>
</evidence>
<keyword evidence="6 8" id="KW-1133">Transmembrane helix</keyword>
<dbReference type="RefSeq" id="WP_085820910.1">
    <property type="nucleotide sequence ID" value="NZ_FWFP01000001.1"/>
</dbReference>
<feature type="transmembrane region" description="Helical" evidence="8">
    <location>
        <begin position="168"/>
        <end position="188"/>
    </location>
</feature>
<evidence type="ECO:0000313" key="9">
    <source>
        <dbReference type="EMBL" id="SLN14587.1"/>
    </source>
</evidence>
<keyword evidence="4 8" id="KW-1003">Cell membrane</keyword>
<dbReference type="GO" id="GO:0005886">
    <property type="term" value="C:plasma membrane"/>
    <property type="evidence" value="ECO:0007669"/>
    <property type="project" value="UniProtKB-SubCell"/>
</dbReference>
<dbReference type="Proteomes" id="UP000193778">
    <property type="component" value="Unassembled WGS sequence"/>
</dbReference>
<evidence type="ECO:0000256" key="3">
    <source>
        <dbReference type="ARBA" id="ARBA00022448"/>
    </source>
</evidence>
<dbReference type="EMBL" id="FWFP01000001">
    <property type="protein sequence ID" value="SLN14587.1"/>
    <property type="molecule type" value="Genomic_DNA"/>
</dbReference>
<sequence length="248" mass="26538">MPEYFGQSPTGLAIILCAAFLSGVVRGFSGFGTALIFLPIATPFLGPFGALIGLTIMDIFGPLPNLRRAWRDVERGDLVRLVAGCALLLPVGLWLLTQVAPEVFRYTVSILAIFMLAILILGLRYHGHVGRTMVAGIGATAGFLGGIAGLPGPAVILFYMSRPLPVEVIRATILLFLFAFDFLILGYLTGMGRVTWPTLALGLLLAVPNVAGNWLGGWLFRPEREILYRAAAYLAIALAALSGLPLWG</sequence>
<keyword evidence="5 8" id="KW-0812">Transmembrane</keyword>
<evidence type="ECO:0000256" key="8">
    <source>
        <dbReference type="RuleBase" id="RU363041"/>
    </source>
</evidence>
<feature type="transmembrane region" description="Helical" evidence="8">
    <location>
        <begin position="226"/>
        <end position="247"/>
    </location>
</feature>
<feature type="transmembrane region" description="Helical" evidence="8">
    <location>
        <begin position="44"/>
        <end position="66"/>
    </location>
</feature>
<evidence type="ECO:0000256" key="5">
    <source>
        <dbReference type="ARBA" id="ARBA00022692"/>
    </source>
</evidence>
<evidence type="ECO:0000313" key="10">
    <source>
        <dbReference type="Proteomes" id="UP000193778"/>
    </source>
</evidence>
<evidence type="ECO:0000256" key="4">
    <source>
        <dbReference type="ARBA" id="ARBA00022475"/>
    </source>
</evidence>
<keyword evidence="10" id="KW-1185">Reference proteome</keyword>
<feature type="transmembrane region" description="Helical" evidence="8">
    <location>
        <begin position="200"/>
        <end position="220"/>
    </location>
</feature>
<evidence type="ECO:0000256" key="6">
    <source>
        <dbReference type="ARBA" id="ARBA00022989"/>
    </source>
</evidence>
<dbReference type="PANTHER" id="PTHR30269">
    <property type="entry name" value="TRANSMEMBRANE PROTEIN YFCA"/>
    <property type="match status" value="1"/>
</dbReference>
<organism evidence="9 10">
    <name type="scientific">Ruegeria meonggei</name>
    <dbReference type="NCBI Taxonomy" id="1446476"/>
    <lineage>
        <taxon>Bacteria</taxon>
        <taxon>Pseudomonadati</taxon>
        <taxon>Pseudomonadota</taxon>
        <taxon>Alphaproteobacteria</taxon>
        <taxon>Rhodobacterales</taxon>
        <taxon>Roseobacteraceae</taxon>
        <taxon>Ruegeria</taxon>
    </lineage>
</organism>
<dbReference type="Pfam" id="PF01925">
    <property type="entry name" value="TauE"/>
    <property type="match status" value="1"/>
</dbReference>
<dbReference type="AlphaFoldDB" id="A0A1X6Y9I0"/>
<feature type="transmembrane region" description="Helical" evidence="8">
    <location>
        <begin position="135"/>
        <end position="156"/>
    </location>
</feature>
<dbReference type="PANTHER" id="PTHR30269:SF37">
    <property type="entry name" value="MEMBRANE TRANSPORTER PROTEIN"/>
    <property type="match status" value="1"/>
</dbReference>
<accession>A0A1X6Y9I0</accession>
<feature type="transmembrane region" description="Helical" evidence="8">
    <location>
        <begin position="103"/>
        <end position="123"/>
    </location>
</feature>
<comment type="subcellular location">
    <subcellularLocation>
        <location evidence="1 8">Cell membrane</location>
        <topology evidence="1 8">Multi-pass membrane protein</topology>
    </subcellularLocation>
</comment>
<dbReference type="InterPro" id="IPR052017">
    <property type="entry name" value="TSUP"/>
</dbReference>